<sequence length="95" mass="11145">MLAESGHPISEQDAYLAIPSFFEWFQGNIFIYHSSRIAEFLNNIRWAIFEYLKPEFERSWHLTENATPDFPAYGYRIPDGIVEPVNQSHMRCTGM</sequence>
<dbReference type="EMBL" id="JAEVLS010000014">
    <property type="protein sequence ID" value="MBM0108927.1"/>
    <property type="molecule type" value="Genomic_DNA"/>
</dbReference>
<organism evidence="1 2">
    <name type="scientific">Steroidobacter gossypii</name>
    <dbReference type="NCBI Taxonomy" id="2805490"/>
    <lineage>
        <taxon>Bacteria</taxon>
        <taxon>Pseudomonadati</taxon>
        <taxon>Pseudomonadota</taxon>
        <taxon>Gammaproteobacteria</taxon>
        <taxon>Steroidobacterales</taxon>
        <taxon>Steroidobacteraceae</taxon>
        <taxon>Steroidobacter</taxon>
    </lineage>
</organism>
<dbReference type="RefSeq" id="WP_203171098.1">
    <property type="nucleotide sequence ID" value="NZ_JAEVLS010000014.1"/>
</dbReference>
<keyword evidence="2" id="KW-1185">Reference proteome</keyword>
<gene>
    <name evidence="1" type="ORF">JM946_29725</name>
</gene>
<evidence type="ECO:0000313" key="2">
    <source>
        <dbReference type="Proteomes" id="UP000661077"/>
    </source>
</evidence>
<reference evidence="1 2" key="1">
    <citation type="journal article" date="2021" name="Int. J. Syst. Evol. Microbiol.">
        <title>Steroidobacter gossypii sp. nov., isolated from soil of cotton cropping field.</title>
        <authorList>
            <person name="Huang R."/>
            <person name="Yang S."/>
            <person name="Zhen C."/>
            <person name="Liu W."/>
        </authorList>
    </citation>
    <scope>NUCLEOTIDE SEQUENCE [LARGE SCALE GENOMIC DNA]</scope>
    <source>
        <strain evidence="1 2">S1-65</strain>
    </source>
</reference>
<comment type="caution">
    <text evidence="1">The sequence shown here is derived from an EMBL/GenBank/DDBJ whole genome shotgun (WGS) entry which is preliminary data.</text>
</comment>
<evidence type="ECO:0000313" key="1">
    <source>
        <dbReference type="EMBL" id="MBM0108927.1"/>
    </source>
</evidence>
<name>A0ABS1X6S7_9GAMM</name>
<protein>
    <recommendedName>
        <fullName evidence="3">Transposase</fullName>
    </recommendedName>
</protein>
<accession>A0ABS1X6S7</accession>
<proteinExistence type="predicted"/>
<dbReference type="Proteomes" id="UP000661077">
    <property type="component" value="Unassembled WGS sequence"/>
</dbReference>
<evidence type="ECO:0008006" key="3">
    <source>
        <dbReference type="Google" id="ProtNLM"/>
    </source>
</evidence>